<sequence>MTASGARDPGAAPGHHRREHAPLPTQLPADAPSGPPRVSPLYDPRIRAAAYQILLLLAVGVVAWIAIGNAVENLRNARVASGFGFLGNTAGFDVNQTVIPFTAATSTYGTAFLVGLTNTLMVAAIGIVLSTILGFAVGVARLSPNWIVRTLATFYVEVLRNIPLLLQLLFWYVAVLASLPAARDSYALGTAVFLNQRGLYLPKPILAADAWALPIAFVLGLVGTLVFRAHARREQAKTGRRLPVLAVGLALVVGLPLLTYGVLALLGIAPVALDVPVKGTFNLRGGMQLYPEFVALVLGLTVYTAAFIAEVVRAGIQAVNRGQTEAARALGLQPGPTMRLVVIPQAMRVIVPPLTSQFLNLTKNSSLAVAIGYPDLVQVFMGTVLNQTGQAVEVVAITMAVYLTISLVTAFVMNLYNRRVALIER</sequence>
<dbReference type="InterPro" id="IPR035906">
    <property type="entry name" value="MetI-like_sf"/>
</dbReference>
<evidence type="ECO:0000256" key="9">
    <source>
        <dbReference type="RuleBase" id="RU363032"/>
    </source>
</evidence>
<evidence type="ECO:0000256" key="2">
    <source>
        <dbReference type="ARBA" id="ARBA00010072"/>
    </source>
</evidence>
<dbReference type="Proteomes" id="UP000244755">
    <property type="component" value="Chromosome 1"/>
</dbReference>
<keyword evidence="5 9" id="KW-0812">Transmembrane</keyword>
<dbReference type="PANTHER" id="PTHR30614">
    <property type="entry name" value="MEMBRANE COMPONENT OF AMINO ACID ABC TRANSPORTER"/>
    <property type="match status" value="1"/>
</dbReference>
<evidence type="ECO:0000313" key="12">
    <source>
        <dbReference type="EMBL" id="AWB20617.1"/>
    </source>
</evidence>
<dbReference type="OrthoDB" id="9808531at2"/>
<proteinExistence type="inferred from homology"/>
<evidence type="ECO:0000256" key="4">
    <source>
        <dbReference type="ARBA" id="ARBA00022475"/>
    </source>
</evidence>
<reference evidence="12 13" key="1">
    <citation type="submission" date="2018-04" db="EMBL/GenBank/DDBJ databases">
        <title>Methylobacterium sp. PR1016A genome.</title>
        <authorList>
            <person name="Park W."/>
        </authorList>
    </citation>
    <scope>NUCLEOTIDE SEQUENCE [LARGE SCALE GENOMIC DNA]</scope>
    <source>
        <strain evidence="12 13">PR1016A</strain>
    </source>
</reference>
<keyword evidence="6" id="KW-0029">Amino-acid transport</keyword>
<dbReference type="CDD" id="cd06261">
    <property type="entry name" value="TM_PBP2"/>
    <property type="match status" value="1"/>
</dbReference>
<feature type="region of interest" description="Disordered" evidence="10">
    <location>
        <begin position="1"/>
        <end position="36"/>
    </location>
</feature>
<dbReference type="PANTHER" id="PTHR30614:SF37">
    <property type="entry name" value="AMINO-ACID ABC TRANSPORTER PERMEASE PROTEIN YHDX-RELATED"/>
    <property type="match status" value="1"/>
</dbReference>
<feature type="transmembrane region" description="Helical" evidence="9">
    <location>
        <begin position="293"/>
        <end position="312"/>
    </location>
</feature>
<feature type="transmembrane region" description="Helical" evidence="9">
    <location>
        <begin position="49"/>
        <end position="67"/>
    </location>
</feature>
<dbReference type="PROSITE" id="PS50928">
    <property type="entry name" value="ABC_TM1"/>
    <property type="match status" value="1"/>
</dbReference>
<evidence type="ECO:0000256" key="6">
    <source>
        <dbReference type="ARBA" id="ARBA00022970"/>
    </source>
</evidence>
<dbReference type="KEGG" id="mee:DA075_06495"/>
<feature type="transmembrane region" description="Helical" evidence="9">
    <location>
        <begin position="391"/>
        <end position="416"/>
    </location>
</feature>
<dbReference type="Pfam" id="PF00528">
    <property type="entry name" value="BPD_transp_1"/>
    <property type="match status" value="1"/>
</dbReference>
<keyword evidence="4" id="KW-1003">Cell membrane</keyword>
<evidence type="ECO:0000256" key="3">
    <source>
        <dbReference type="ARBA" id="ARBA00022448"/>
    </source>
</evidence>
<dbReference type="GO" id="GO:0022857">
    <property type="term" value="F:transmembrane transporter activity"/>
    <property type="evidence" value="ECO:0007669"/>
    <property type="project" value="InterPro"/>
</dbReference>
<feature type="transmembrane region" description="Helical" evidence="9">
    <location>
        <begin position="242"/>
        <end position="273"/>
    </location>
</feature>
<evidence type="ECO:0000256" key="10">
    <source>
        <dbReference type="SAM" id="MobiDB-lite"/>
    </source>
</evidence>
<evidence type="ECO:0000256" key="7">
    <source>
        <dbReference type="ARBA" id="ARBA00022989"/>
    </source>
</evidence>
<evidence type="ECO:0000256" key="8">
    <source>
        <dbReference type="ARBA" id="ARBA00023136"/>
    </source>
</evidence>
<dbReference type="InterPro" id="IPR043429">
    <property type="entry name" value="ArtM/GltK/GlnP/TcyL/YhdX-like"/>
</dbReference>
<dbReference type="InterPro" id="IPR000515">
    <property type="entry name" value="MetI-like"/>
</dbReference>
<organism evidence="12 13">
    <name type="scientific">Methylobacterium currus</name>
    <dbReference type="NCBI Taxonomy" id="2051553"/>
    <lineage>
        <taxon>Bacteria</taxon>
        <taxon>Pseudomonadati</taxon>
        <taxon>Pseudomonadota</taxon>
        <taxon>Alphaproteobacteria</taxon>
        <taxon>Hyphomicrobiales</taxon>
        <taxon>Methylobacteriaceae</taxon>
        <taxon>Methylobacterium</taxon>
    </lineage>
</organism>
<evidence type="ECO:0000256" key="1">
    <source>
        <dbReference type="ARBA" id="ARBA00004429"/>
    </source>
</evidence>
<feature type="transmembrane region" description="Helical" evidence="9">
    <location>
        <begin position="162"/>
        <end position="182"/>
    </location>
</feature>
<dbReference type="GO" id="GO:0006865">
    <property type="term" value="P:amino acid transport"/>
    <property type="evidence" value="ECO:0007669"/>
    <property type="project" value="UniProtKB-KW"/>
</dbReference>
<evidence type="ECO:0000313" key="13">
    <source>
        <dbReference type="Proteomes" id="UP000244755"/>
    </source>
</evidence>
<keyword evidence="7 9" id="KW-1133">Transmembrane helix</keyword>
<name>A0A2R4WGF1_9HYPH</name>
<dbReference type="InterPro" id="IPR010065">
    <property type="entry name" value="AA_ABC_transptr_permease_3TM"/>
</dbReference>
<feature type="transmembrane region" description="Helical" evidence="9">
    <location>
        <begin position="210"/>
        <end position="230"/>
    </location>
</feature>
<feature type="transmembrane region" description="Helical" evidence="9">
    <location>
        <begin position="120"/>
        <end position="142"/>
    </location>
</feature>
<dbReference type="AlphaFoldDB" id="A0A2R4WGF1"/>
<dbReference type="SUPFAM" id="SSF161098">
    <property type="entry name" value="MetI-like"/>
    <property type="match status" value="2"/>
</dbReference>
<dbReference type="GO" id="GO:0043190">
    <property type="term" value="C:ATP-binding cassette (ABC) transporter complex"/>
    <property type="evidence" value="ECO:0007669"/>
    <property type="project" value="InterPro"/>
</dbReference>
<keyword evidence="3 9" id="KW-0813">Transport</keyword>
<dbReference type="Gene3D" id="1.10.3720.10">
    <property type="entry name" value="MetI-like"/>
    <property type="match status" value="2"/>
</dbReference>
<accession>A0A2R4WGF1</accession>
<feature type="domain" description="ABC transmembrane type-1" evidence="11">
    <location>
        <begin position="116"/>
        <end position="413"/>
    </location>
</feature>
<evidence type="ECO:0000256" key="5">
    <source>
        <dbReference type="ARBA" id="ARBA00022692"/>
    </source>
</evidence>
<dbReference type="EMBL" id="CP028843">
    <property type="protein sequence ID" value="AWB20617.1"/>
    <property type="molecule type" value="Genomic_DNA"/>
</dbReference>
<feature type="transmembrane region" description="Helical" evidence="9">
    <location>
        <begin position="367"/>
        <end position="385"/>
    </location>
</feature>
<comment type="similarity">
    <text evidence="2">Belongs to the binding-protein-dependent transport system permease family. HisMQ subfamily.</text>
</comment>
<dbReference type="NCBIfam" id="TIGR01726">
    <property type="entry name" value="HEQRo_perm_3TM"/>
    <property type="match status" value="1"/>
</dbReference>
<evidence type="ECO:0000259" key="11">
    <source>
        <dbReference type="PROSITE" id="PS50928"/>
    </source>
</evidence>
<keyword evidence="8 9" id="KW-0472">Membrane</keyword>
<gene>
    <name evidence="12" type="ORF">DA075_06495</name>
</gene>
<keyword evidence="13" id="KW-1185">Reference proteome</keyword>
<comment type="subcellular location">
    <subcellularLocation>
        <location evidence="1">Cell inner membrane</location>
        <topology evidence="1">Multi-pass membrane protein</topology>
    </subcellularLocation>
    <subcellularLocation>
        <location evidence="9">Cell membrane</location>
        <topology evidence="9">Multi-pass membrane protein</topology>
    </subcellularLocation>
</comment>
<protein>
    <submittedName>
        <fullName evidence="12">Amino acid ABC transporter permease</fullName>
    </submittedName>
</protein>